<name>A0A2N0VHD8_9BACT</name>
<organism evidence="1 2">
    <name type="scientific">Rhodohalobacter barkolensis</name>
    <dbReference type="NCBI Taxonomy" id="2053187"/>
    <lineage>
        <taxon>Bacteria</taxon>
        <taxon>Pseudomonadati</taxon>
        <taxon>Balneolota</taxon>
        <taxon>Balneolia</taxon>
        <taxon>Balneolales</taxon>
        <taxon>Balneolaceae</taxon>
        <taxon>Rhodohalobacter</taxon>
    </lineage>
</organism>
<dbReference type="OrthoDB" id="1114717at2"/>
<gene>
    <name evidence="1" type="ORF">CWD77_08430</name>
</gene>
<protein>
    <submittedName>
        <fullName evidence="1">Uncharacterized protein</fullName>
    </submittedName>
</protein>
<dbReference type="RefSeq" id="WP_101073126.1">
    <property type="nucleotide sequence ID" value="NZ_PISP01000002.1"/>
</dbReference>
<dbReference type="PANTHER" id="PTHR30469:SF15">
    <property type="entry name" value="HLYD FAMILY OF SECRETION PROTEINS"/>
    <property type="match status" value="1"/>
</dbReference>
<proteinExistence type="predicted"/>
<dbReference type="SUPFAM" id="SSF111369">
    <property type="entry name" value="HlyD-like secretion proteins"/>
    <property type="match status" value="1"/>
</dbReference>
<dbReference type="EMBL" id="PISP01000002">
    <property type="protein sequence ID" value="PKD43584.1"/>
    <property type="molecule type" value="Genomic_DNA"/>
</dbReference>
<dbReference type="Gene3D" id="2.40.50.100">
    <property type="match status" value="1"/>
</dbReference>
<dbReference type="Gene3D" id="1.10.287.470">
    <property type="entry name" value="Helix hairpin bin"/>
    <property type="match status" value="1"/>
</dbReference>
<evidence type="ECO:0000313" key="2">
    <source>
        <dbReference type="Proteomes" id="UP000233398"/>
    </source>
</evidence>
<dbReference type="GO" id="GO:0015562">
    <property type="term" value="F:efflux transmembrane transporter activity"/>
    <property type="evidence" value="ECO:0007669"/>
    <property type="project" value="TreeGrafter"/>
</dbReference>
<accession>A0A2N0VHD8</accession>
<dbReference type="AlphaFoldDB" id="A0A2N0VHD8"/>
<evidence type="ECO:0000313" key="1">
    <source>
        <dbReference type="EMBL" id="PKD43584.1"/>
    </source>
</evidence>
<dbReference type="GO" id="GO:1990281">
    <property type="term" value="C:efflux pump complex"/>
    <property type="evidence" value="ECO:0007669"/>
    <property type="project" value="TreeGrafter"/>
</dbReference>
<reference evidence="1 2" key="1">
    <citation type="submission" date="2017-11" db="EMBL/GenBank/DDBJ databases">
        <title>Rhodohalobacter 15182 sp. nov., isolated from a salt lake.</title>
        <authorList>
            <person name="Han S."/>
        </authorList>
    </citation>
    <scope>NUCLEOTIDE SEQUENCE [LARGE SCALE GENOMIC DNA]</scope>
    <source>
        <strain evidence="1 2">15182</strain>
    </source>
</reference>
<dbReference type="Proteomes" id="UP000233398">
    <property type="component" value="Unassembled WGS sequence"/>
</dbReference>
<sequence>MDNRKLSVLSGILIFIATVALSWYIVSGDEEEDEASQENDGAVVLMMEYAPQTIQSTIRFTGRVVPFDQYDIYAEITGIYEGSDKPFKTGTSFNKGEVLLRMNDDEEQQDLEAARYEFAALISQILPDISIDYSAHYDKWQAYLDELDATDSLQPLPEVDDRQFRMFLNRENVYSRFSSIRRQEVRLQKYTIRAPYDGVVTDHAINPGALVQNGQQLGQFTGVENLEIEASIPASKARYISVGDEVTVQTEGYNSDQYSAVISRKNAVIDPGTQSLKVYMEISGSEFEPGNYLEGEIMGQSFDEAFKVHKDILVRDNELFVVENDRSKLQTVELLASAGDSMIVTGLEPGTKIIDEFRNAAFEDAKVTEREDQ</sequence>
<dbReference type="Gene3D" id="2.40.30.170">
    <property type="match status" value="1"/>
</dbReference>
<dbReference type="PANTHER" id="PTHR30469">
    <property type="entry name" value="MULTIDRUG RESISTANCE PROTEIN MDTA"/>
    <property type="match status" value="1"/>
</dbReference>
<keyword evidence="2" id="KW-1185">Reference proteome</keyword>
<comment type="caution">
    <text evidence="1">The sequence shown here is derived from an EMBL/GenBank/DDBJ whole genome shotgun (WGS) entry which is preliminary data.</text>
</comment>